<dbReference type="EMBL" id="OE000556">
    <property type="protein sequence ID" value="CAD7454298.1"/>
    <property type="molecule type" value="Genomic_DNA"/>
</dbReference>
<keyword evidence="5" id="KW-1015">Disulfide bond</keyword>
<dbReference type="GO" id="GO:0008289">
    <property type="term" value="F:lipid binding"/>
    <property type="evidence" value="ECO:0007669"/>
    <property type="project" value="UniProtKB-KW"/>
</dbReference>
<dbReference type="Pfam" id="PF01347">
    <property type="entry name" value="Vitellogenin_N"/>
    <property type="match status" value="1"/>
</dbReference>
<dbReference type="FunFam" id="2.20.50.20:FF:000007">
    <property type="entry name" value="von Willebrand factor type D domaincontaining protein"/>
    <property type="match status" value="1"/>
</dbReference>
<dbReference type="InterPro" id="IPR011030">
    <property type="entry name" value="Lipovitellin_superhlx_dom"/>
</dbReference>
<keyword evidence="1" id="KW-0813">Transport</keyword>
<dbReference type="PANTHER" id="PTHR23345:SF36">
    <property type="entry name" value="APOLIPOPHORINS"/>
    <property type="match status" value="1"/>
</dbReference>
<dbReference type="SUPFAM" id="SSF48431">
    <property type="entry name" value="Lipovitellin-phosvitin complex, superhelical domain"/>
    <property type="match status" value="1"/>
</dbReference>
<protein>
    <recommendedName>
        <fullName evidence="7">Vitellinogen open beta-sheet domain-containing protein</fullName>
    </recommendedName>
</protein>
<dbReference type="Gene3D" id="1.25.10.20">
    <property type="entry name" value="Vitellinogen, superhelical"/>
    <property type="match status" value="1"/>
</dbReference>
<evidence type="ECO:0000256" key="6">
    <source>
        <dbReference type="ARBA" id="ARBA00023180"/>
    </source>
</evidence>
<dbReference type="AlphaFoldDB" id="A0A7R9FK83"/>
<evidence type="ECO:0000256" key="1">
    <source>
        <dbReference type="ARBA" id="ARBA00022448"/>
    </source>
</evidence>
<dbReference type="InterPro" id="IPR015255">
    <property type="entry name" value="Vitellinogen_open_b-sht"/>
</dbReference>
<dbReference type="InterPro" id="IPR015819">
    <property type="entry name" value="Lipid_transp_b-sht_shell"/>
</dbReference>
<dbReference type="SUPFAM" id="SSF56968">
    <property type="entry name" value="Lipovitellin-phosvitin complex, beta-sheet shell regions"/>
    <property type="match status" value="1"/>
</dbReference>
<dbReference type="GO" id="GO:0005319">
    <property type="term" value="F:lipid transporter activity"/>
    <property type="evidence" value="ECO:0007669"/>
    <property type="project" value="InterPro"/>
</dbReference>
<keyword evidence="6" id="KW-0325">Glycoprotein</keyword>
<evidence type="ECO:0000256" key="5">
    <source>
        <dbReference type="ARBA" id="ARBA00023157"/>
    </source>
</evidence>
<keyword evidence="4" id="KW-0446">Lipid-binding</keyword>
<dbReference type="PANTHER" id="PTHR23345">
    <property type="entry name" value="VITELLOGENIN-RELATED"/>
    <property type="match status" value="1"/>
</dbReference>
<keyword evidence="3" id="KW-0445">Lipid transport</keyword>
<dbReference type="InterPro" id="IPR015817">
    <property type="entry name" value="Vitellinogen_open_b-sht_sub1"/>
</dbReference>
<evidence type="ECO:0000256" key="3">
    <source>
        <dbReference type="ARBA" id="ARBA00023055"/>
    </source>
</evidence>
<organism evidence="8">
    <name type="scientific">Timema tahoe</name>
    <dbReference type="NCBI Taxonomy" id="61484"/>
    <lineage>
        <taxon>Eukaryota</taxon>
        <taxon>Metazoa</taxon>
        <taxon>Ecdysozoa</taxon>
        <taxon>Arthropoda</taxon>
        <taxon>Hexapoda</taxon>
        <taxon>Insecta</taxon>
        <taxon>Pterygota</taxon>
        <taxon>Neoptera</taxon>
        <taxon>Polyneoptera</taxon>
        <taxon>Phasmatodea</taxon>
        <taxon>Timematodea</taxon>
        <taxon>Timematoidea</taxon>
        <taxon>Timematidae</taxon>
        <taxon>Timema</taxon>
    </lineage>
</organism>
<dbReference type="Pfam" id="PF09172">
    <property type="entry name" value="Vit_open_b-sht"/>
    <property type="match status" value="1"/>
</dbReference>
<evidence type="ECO:0000256" key="2">
    <source>
        <dbReference type="ARBA" id="ARBA00022729"/>
    </source>
</evidence>
<dbReference type="SMART" id="SM01169">
    <property type="entry name" value="DUF1943"/>
    <property type="match status" value="1"/>
</dbReference>
<accession>A0A7R9FK83</accession>
<dbReference type="Gene3D" id="2.20.50.20">
    <property type="entry name" value="Lipovitellin. Chain A, domain 3"/>
    <property type="match status" value="1"/>
</dbReference>
<evidence type="ECO:0000256" key="4">
    <source>
        <dbReference type="ARBA" id="ARBA00023121"/>
    </source>
</evidence>
<evidence type="ECO:0000259" key="7">
    <source>
        <dbReference type="SMART" id="SM01169"/>
    </source>
</evidence>
<name>A0A7R9FK83_9NEOP</name>
<reference evidence="8" key="1">
    <citation type="submission" date="2020-11" db="EMBL/GenBank/DDBJ databases">
        <authorList>
            <person name="Tran Van P."/>
        </authorList>
    </citation>
    <scope>NUCLEOTIDE SEQUENCE</scope>
</reference>
<dbReference type="InterPro" id="IPR001747">
    <property type="entry name" value="Vitellogenin_N"/>
</dbReference>
<dbReference type="InterPro" id="IPR050733">
    <property type="entry name" value="Vitellogenin/Apolipophorin"/>
</dbReference>
<sequence>MSVAQTCKLHSLLDQPDIVYHAYLGVGALAGRYCRSHSCENNAVFNELINKLSRKLSSGCKVSSRDQEDEVLIALKALANVQQLNDPIADKLRQCFSDPSVPSRIRVAALETARTDACRTKKSALTVLKNVHEDSELRIKAYLAAVQCPCGSLANALKELLEAEQVNQVGSFIVSHLRNLRATSNPEKQQAKEQLKEVRTTKRFPEDFRKFSHNIEFSYLLDGLNVGTSTESNVIFSQKSFLPRSASLNLTTEIFGHAFNLLELGVRTENLERALEKYFGPRGYFNAHEPKEVYETARGKLLSLTDKVKERFQQSTRSKRSAKRSDIELLADKAHQSLGPDYVDNHIDLDLSVKLFGSEVGWKNLGGTIDEFTPEALIDKFFNSVDGGLRKSKDVDLNLRNHVTFLETELTYPTSLGLPLKLVTSGSAALHLQLKGNVDLPAIIRDPKNANYQVKVVPRSVFYLGGFVKDSRGGRHLDELLTCSRDSQANI</sequence>
<gene>
    <name evidence="8" type="ORF">TTEB3V08_LOCUS2408</name>
</gene>
<proteinExistence type="predicted"/>
<feature type="domain" description="Vitellinogen open beta-sheet" evidence="7">
    <location>
        <begin position="210"/>
        <end position="490"/>
    </location>
</feature>
<evidence type="ECO:0000313" key="8">
    <source>
        <dbReference type="EMBL" id="CAD7454298.1"/>
    </source>
</evidence>
<keyword evidence="2" id="KW-0732">Signal</keyword>